<accession>A0AAE1GS05</accession>
<comment type="caution">
    <text evidence="3">The sequence shown here is derived from an EMBL/GenBank/DDBJ whole genome shotgun (WGS) entry which is preliminary data.</text>
</comment>
<name>A0AAE1GS05_PETCI</name>
<evidence type="ECO:0000313" key="3">
    <source>
        <dbReference type="EMBL" id="KAK3895623.1"/>
    </source>
</evidence>
<keyword evidence="4" id="KW-1185">Reference proteome</keyword>
<feature type="compositionally biased region" description="Basic and acidic residues" evidence="1">
    <location>
        <begin position="203"/>
        <end position="226"/>
    </location>
</feature>
<organism evidence="3 4">
    <name type="scientific">Petrolisthes cinctipes</name>
    <name type="common">Flat porcelain crab</name>
    <dbReference type="NCBI Taxonomy" id="88211"/>
    <lineage>
        <taxon>Eukaryota</taxon>
        <taxon>Metazoa</taxon>
        <taxon>Ecdysozoa</taxon>
        <taxon>Arthropoda</taxon>
        <taxon>Crustacea</taxon>
        <taxon>Multicrustacea</taxon>
        <taxon>Malacostraca</taxon>
        <taxon>Eumalacostraca</taxon>
        <taxon>Eucarida</taxon>
        <taxon>Decapoda</taxon>
        <taxon>Pleocyemata</taxon>
        <taxon>Anomura</taxon>
        <taxon>Galatheoidea</taxon>
        <taxon>Porcellanidae</taxon>
        <taxon>Petrolisthes</taxon>
    </lineage>
</organism>
<protein>
    <recommendedName>
        <fullName evidence="2">Integrase catalytic domain-containing protein</fullName>
    </recommendedName>
</protein>
<dbReference type="GO" id="GO:0003676">
    <property type="term" value="F:nucleic acid binding"/>
    <property type="evidence" value="ECO:0007669"/>
    <property type="project" value="InterPro"/>
</dbReference>
<proteinExistence type="predicted"/>
<feature type="domain" description="Integrase catalytic" evidence="2">
    <location>
        <begin position="215"/>
        <end position="412"/>
    </location>
</feature>
<dbReference type="AlphaFoldDB" id="A0AAE1GS05"/>
<evidence type="ECO:0000256" key="1">
    <source>
        <dbReference type="SAM" id="MobiDB-lite"/>
    </source>
</evidence>
<dbReference type="InterPro" id="IPR001584">
    <property type="entry name" value="Integrase_cat-core"/>
</dbReference>
<dbReference type="Proteomes" id="UP001286313">
    <property type="component" value="Unassembled WGS sequence"/>
</dbReference>
<evidence type="ECO:0000313" key="4">
    <source>
        <dbReference type="Proteomes" id="UP001286313"/>
    </source>
</evidence>
<dbReference type="InterPro" id="IPR036397">
    <property type="entry name" value="RNaseH_sf"/>
</dbReference>
<feature type="region of interest" description="Disordered" evidence="1">
    <location>
        <begin position="1"/>
        <end position="41"/>
    </location>
</feature>
<feature type="region of interest" description="Disordered" evidence="1">
    <location>
        <begin position="197"/>
        <end position="231"/>
    </location>
</feature>
<gene>
    <name evidence="3" type="ORF">Pcinc_000546</name>
</gene>
<dbReference type="SUPFAM" id="SSF53098">
    <property type="entry name" value="Ribonuclease H-like"/>
    <property type="match status" value="1"/>
</dbReference>
<sequence>MHYVNSRNVPVVTLESTPQGDPSSVSSSHDATSSGAGRSLSSYDDLHPTLPGVVVQAVSTDIVPNSNYAPYLSSGSVRVCGETYPVNILRDTGASVSLWVKPPQSDITGEEFILIKWVTGALTVPLVECEVMCNSFRGVARLGVVESLPESGVDLILGNDLVRGEVVTAPVVTAVRSTDVQVGVDPETFPLCAVTRSMSRNDQNSREETIDSGRQKPHPVELHEPDGTETEDNIDLGYTFMGSLEDKYAVALETVDSQKLKQLQSEDPEIEKLKSLAVDSFDKEKGPLPVSDEGYRYACTFVDFYTKFVDFFPLGDKTACGVSKYIRSFIHRLTTSCVKPMVSKRSVTSAYHPQTNGLAERTNRTLKTRLAKLCGNKLSDWPNYIEEVAYSMRTQIQKSTGFTPYQLMFGRQHRPIDQEFEVNEELELEVEEAGLAPPEDDVDTSCTFEDYVRLPTTEEVSLFVQKQEQKRQQLHIKRDEKVELAQQKQKAEYNRRKQKGVKSYALEVGMQVLQGNLRNTSRKGGKMEPKWTGPYKILDINSSQRVTLEAEQTGSLQPATSISPQ</sequence>
<dbReference type="PROSITE" id="PS50994">
    <property type="entry name" value="INTEGRASE"/>
    <property type="match status" value="1"/>
</dbReference>
<dbReference type="InterPro" id="IPR012337">
    <property type="entry name" value="RNaseH-like_sf"/>
</dbReference>
<reference evidence="3" key="1">
    <citation type="submission" date="2023-10" db="EMBL/GenBank/DDBJ databases">
        <title>Genome assemblies of two species of porcelain crab, Petrolisthes cinctipes and Petrolisthes manimaculis (Anomura: Porcellanidae).</title>
        <authorList>
            <person name="Angst P."/>
        </authorList>
    </citation>
    <scope>NUCLEOTIDE SEQUENCE</scope>
    <source>
        <strain evidence="3">PB745_01</strain>
        <tissue evidence="3">Gill</tissue>
    </source>
</reference>
<feature type="compositionally biased region" description="Low complexity" evidence="1">
    <location>
        <begin position="16"/>
        <end position="36"/>
    </location>
</feature>
<dbReference type="GO" id="GO:0015074">
    <property type="term" value="P:DNA integration"/>
    <property type="evidence" value="ECO:0007669"/>
    <property type="project" value="InterPro"/>
</dbReference>
<dbReference type="EMBL" id="JAWQEG010000033">
    <property type="protein sequence ID" value="KAK3895623.1"/>
    <property type="molecule type" value="Genomic_DNA"/>
</dbReference>
<evidence type="ECO:0000259" key="2">
    <source>
        <dbReference type="PROSITE" id="PS50994"/>
    </source>
</evidence>
<dbReference type="PANTHER" id="PTHR47266">
    <property type="entry name" value="ENDONUCLEASE-RELATED"/>
    <property type="match status" value="1"/>
</dbReference>
<dbReference type="InterPro" id="IPR052160">
    <property type="entry name" value="Gypsy_RT_Integrase-like"/>
</dbReference>
<dbReference type="Gene3D" id="3.30.420.10">
    <property type="entry name" value="Ribonuclease H-like superfamily/Ribonuclease H"/>
    <property type="match status" value="1"/>
</dbReference>